<evidence type="ECO:0000313" key="6">
    <source>
        <dbReference type="EMBL" id="KXS11312.1"/>
    </source>
</evidence>
<feature type="compositionally biased region" description="Low complexity" evidence="3">
    <location>
        <begin position="291"/>
        <end position="301"/>
    </location>
</feature>
<feature type="region of interest" description="Disordered" evidence="3">
    <location>
        <begin position="253"/>
        <end position="347"/>
    </location>
</feature>
<feature type="domain" description="SH3" evidence="5">
    <location>
        <begin position="393"/>
        <end position="454"/>
    </location>
</feature>
<dbReference type="InterPro" id="IPR036028">
    <property type="entry name" value="SH3-like_dom_sf"/>
</dbReference>
<evidence type="ECO:0000256" key="2">
    <source>
        <dbReference type="PROSITE-ProRule" id="PRU00192"/>
    </source>
</evidence>
<keyword evidence="4" id="KW-1133">Transmembrane helix</keyword>
<dbReference type="OrthoDB" id="5340910at2759"/>
<feature type="compositionally biased region" description="Low complexity" evidence="3">
    <location>
        <begin position="332"/>
        <end position="341"/>
    </location>
</feature>
<dbReference type="Proteomes" id="UP000070544">
    <property type="component" value="Unassembled WGS sequence"/>
</dbReference>
<evidence type="ECO:0000256" key="3">
    <source>
        <dbReference type="SAM" id="MobiDB-lite"/>
    </source>
</evidence>
<protein>
    <recommendedName>
        <fullName evidence="5">SH3 domain-containing protein</fullName>
    </recommendedName>
</protein>
<dbReference type="PROSITE" id="PS50002">
    <property type="entry name" value="SH3"/>
    <property type="match status" value="1"/>
</dbReference>
<dbReference type="InterPro" id="IPR001452">
    <property type="entry name" value="SH3_domain"/>
</dbReference>
<accession>A0A139A3D9</accession>
<evidence type="ECO:0000259" key="5">
    <source>
        <dbReference type="PROSITE" id="PS50002"/>
    </source>
</evidence>
<dbReference type="SUPFAM" id="SSF50044">
    <property type="entry name" value="SH3-domain"/>
    <property type="match status" value="1"/>
</dbReference>
<dbReference type="EMBL" id="KQ965803">
    <property type="protein sequence ID" value="KXS11312.1"/>
    <property type="molecule type" value="Genomic_DNA"/>
</dbReference>
<evidence type="ECO:0000256" key="4">
    <source>
        <dbReference type="SAM" id="Phobius"/>
    </source>
</evidence>
<keyword evidence="4" id="KW-0812">Transmembrane</keyword>
<evidence type="ECO:0000313" key="7">
    <source>
        <dbReference type="Proteomes" id="UP000070544"/>
    </source>
</evidence>
<dbReference type="Gene3D" id="2.30.30.40">
    <property type="entry name" value="SH3 Domains"/>
    <property type="match status" value="1"/>
</dbReference>
<reference evidence="6 7" key="1">
    <citation type="journal article" date="2015" name="Genome Biol. Evol.">
        <title>Phylogenomic analyses indicate that early fungi evolved digesting cell walls of algal ancestors of land plants.</title>
        <authorList>
            <person name="Chang Y."/>
            <person name="Wang S."/>
            <person name="Sekimoto S."/>
            <person name="Aerts A.L."/>
            <person name="Choi C."/>
            <person name="Clum A."/>
            <person name="LaButti K.M."/>
            <person name="Lindquist E.A."/>
            <person name="Yee Ngan C."/>
            <person name="Ohm R.A."/>
            <person name="Salamov A.A."/>
            <person name="Grigoriev I.V."/>
            <person name="Spatafora J.W."/>
            <person name="Berbee M.L."/>
        </authorList>
    </citation>
    <scope>NUCLEOTIDE SEQUENCE [LARGE SCALE GENOMIC DNA]</scope>
    <source>
        <strain evidence="6 7">JEL478</strain>
    </source>
</reference>
<evidence type="ECO:0000256" key="1">
    <source>
        <dbReference type="ARBA" id="ARBA00022443"/>
    </source>
</evidence>
<sequence>MRAHHQHSALSRCAFLFPLFPRVYARIPVPIPIALLLALLAPTFIPLCASQRSQSVTITWDPGDAAVCTGDVVLNFVERAGNGSQIGWSGVLAQIQRPASNYTFTHTWPDGAASLSVVVCCDASSGVVCFGTSTVTAPDQVGVNGTRTTRTTVQTSTTKVATATTTMSTVTGSASQLSTTAATTSTLSTTTSTTTTTILSSTTSSTAVLLPSTSKPPSQPATANTAAICALTFAALVALVLPVALLVRGYRAKKRRGGAGVELGMKDKGNTGGTGTGTRTRKGRGDGNGEGSSSTKGSKTATGGGTGTNPRTGSGRRPRPLQRPIPKRRDSAVGSVSSSSGPRDKGRGVGCGGWGVWVVAEGEGVLGMLVGDPFFATIAAPLNQINEVYVDVGEPRPFVVVGDFLPTGPDEIRLKEGDRVHLVIAYRDGWGQGENLRSGKRGMLPLNFLYPEPGSSSTLARFWRRARARTVSGDEEHLLPPRRVPGISCVVPVMGLPELPRNDSIAST</sequence>
<dbReference type="AlphaFoldDB" id="A0A139A3D9"/>
<gene>
    <name evidence="6" type="ORF">M427DRAFT_147832</name>
</gene>
<proteinExistence type="predicted"/>
<name>A0A139A3D9_GONPJ</name>
<keyword evidence="1 2" id="KW-0728">SH3 domain</keyword>
<keyword evidence="7" id="KW-1185">Reference proteome</keyword>
<organism evidence="6 7">
    <name type="scientific">Gonapodya prolifera (strain JEL478)</name>
    <name type="common">Monoblepharis prolifera</name>
    <dbReference type="NCBI Taxonomy" id="1344416"/>
    <lineage>
        <taxon>Eukaryota</taxon>
        <taxon>Fungi</taxon>
        <taxon>Fungi incertae sedis</taxon>
        <taxon>Chytridiomycota</taxon>
        <taxon>Chytridiomycota incertae sedis</taxon>
        <taxon>Monoblepharidomycetes</taxon>
        <taxon>Monoblepharidales</taxon>
        <taxon>Gonapodyaceae</taxon>
        <taxon>Gonapodya</taxon>
    </lineage>
</organism>
<feature type="transmembrane region" description="Helical" evidence="4">
    <location>
        <begin position="225"/>
        <end position="247"/>
    </location>
</feature>
<dbReference type="Pfam" id="PF00018">
    <property type="entry name" value="SH3_1"/>
    <property type="match status" value="1"/>
</dbReference>
<dbReference type="SMART" id="SM00326">
    <property type="entry name" value="SH3"/>
    <property type="match status" value="1"/>
</dbReference>
<keyword evidence="4" id="KW-0472">Membrane</keyword>